<protein>
    <submittedName>
        <fullName evidence="3">Uncharacterized protein</fullName>
    </submittedName>
</protein>
<evidence type="ECO:0000313" key="3">
    <source>
        <dbReference type="EMBL" id="KAG0495434.1"/>
    </source>
</evidence>
<gene>
    <name evidence="3" type="ORF">HPP92_000125</name>
</gene>
<feature type="coiled-coil region" evidence="1">
    <location>
        <begin position="850"/>
        <end position="877"/>
    </location>
</feature>
<evidence type="ECO:0000256" key="2">
    <source>
        <dbReference type="SAM" id="MobiDB-lite"/>
    </source>
</evidence>
<evidence type="ECO:0000256" key="1">
    <source>
        <dbReference type="SAM" id="Coils"/>
    </source>
</evidence>
<accession>A0A835RTW0</accession>
<organism evidence="3 4">
    <name type="scientific">Vanilla planifolia</name>
    <name type="common">Vanilla</name>
    <dbReference type="NCBI Taxonomy" id="51239"/>
    <lineage>
        <taxon>Eukaryota</taxon>
        <taxon>Viridiplantae</taxon>
        <taxon>Streptophyta</taxon>
        <taxon>Embryophyta</taxon>
        <taxon>Tracheophyta</taxon>
        <taxon>Spermatophyta</taxon>
        <taxon>Magnoliopsida</taxon>
        <taxon>Liliopsida</taxon>
        <taxon>Asparagales</taxon>
        <taxon>Orchidaceae</taxon>
        <taxon>Vanilloideae</taxon>
        <taxon>Vanilleae</taxon>
        <taxon>Vanilla</taxon>
    </lineage>
</organism>
<feature type="region of interest" description="Disordered" evidence="2">
    <location>
        <begin position="503"/>
        <end position="524"/>
    </location>
</feature>
<evidence type="ECO:0000313" key="4">
    <source>
        <dbReference type="Proteomes" id="UP000636800"/>
    </source>
</evidence>
<keyword evidence="4" id="KW-1185">Reference proteome</keyword>
<feature type="compositionally biased region" description="Basic and acidic residues" evidence="2">
    <location>
        <begin position="1"/>
        <end position="11"/>
    </location>
</feature>
<feature type="compositionally biased region" description="Polar residues" evidence="2">
    <location>
        <begin position="506"/>
        <end position="519"/>
    </location>
</feature>
<name>A0A835RTW0_VANPL</name>
<dbReference type="Proteomes" id="UP000636800">
    <property type="component" value="Chromosome 1"/>
</dbReference>
<comment type="caution">
    <text evidence="3">The sequence shown here is derived from an EMBL/GenBank/DDBJ whole genome shotgun (WGS) entry which is preliminary data.</text>
</comment>
<feature type="region of interest" description="Disordered" evidence="2">
    <location>
        <begin position="1"/>
        <end position="26"/>
    </location>
</feature>
<dbReference type="PANTHER" id="PTHR35707">
    <property type="entry name" value="OS06G0608100 PROTEIN"/>
    <property type="match status" value="1"/>
</dbReference>
<dbReference type="EMBL" id="JADCNL010000001">
    <property type="protein sequence ID" value="KAG0495434.1"/>
    <property type="molecule type" value="Genomic_DNA"/>
</dbReference>
<reference evidence="3 4" key="1">
    <citation type="journal article" date="2020" name="Nat. Food">
        <title>A phased Vanilla planifolia genome enables genetic improvement of flavour and production.</title>
        <authorList>
            <person name="Hasing T."/>
            <person name="Tang H."/>
            <person name="Brym M."/>
            <person name="Khazi F."/>
            <person name="Huang T."/>
            <person name="Chambers A.H."/>
        </authorList>
    </citation>
    <scope>NUCLEOTIDE SEQUENCE [LARGE SCALE GENOMIC DNA]</scope>
    <source>
        <tissue evidence="3">Leaf</tissue>
    </source>
</reference>
<dbReference type="PANTHER" id="PTHR35707:SF1">
    <property type="entry name" value="SPC7 KINETOCHORE PROTEIN DOMAIN-CONTAINING PROTEIN"/>
    <property type="match status" value="1"/>
</dbReference>
<keyword evidence="1" id="KW-0175">Coiled coil</keyword>
<proteinExistence type="predicted"/>
<dbReference type="OrthoDB" id="411017at2759"/>
<feature type="region of interest" description="Disordered" evidence="2">
    <location>
        <begin position="38"/>
        <end position="88"/>
    </location>
</feature>
<sequence>MTSTAKEHRSAGDVVDETGDRYKKSRRVSFSHTTVHIFKYDEESESPANSNPGGSCQPEGDEDTVGFLGHQSLGDDSVSSAPDDDEEEDAMRLKILDVAGSSSPGSAVGSVTSSEDENFFGPVSSSFINSGRLSESGISDDMNYDITLDSTAFSMHFKNVAFLDDCSTNSAGSMRTPSRDTTPVMLSTFLIQGSKSEKLASEKSIVKMNDALTDENKINPIMKDPCSYDYGKLSRTLESLMDQVNSSMQSNAPVDNCPFKSSNCNPVDVRSDKKLSKEEVQFCNQNLLVEQSTHNVQLSSLPMGQPTSETLLSTDGTTTGHSNNEIQQVLVSPTCSYGFKNIHDGTHCDAIVVNDQSSKMQSPPNEELQSDSNIRLADSQLELFKNLASDVEFSPDLSSDSILPVPSMSGSKLQLNASRIVDTPKLAAKLFNPSRQELKCSMEGQDQQQLLCNTVQSSPKMVSISSKEPATPLQTPDTTVKLHHFLALEGLISSLQDKARKLPDSSVPSQLGLRQSPPSKETDSLQMKFIKQEISAIKKHIVGSNVKSRMQFDYNPAISTKDHFVADIHGSLENTKYNTCINHASNSDVHVAGFSQCTNAFETLVDGQSEKSLVWNNFHRSNLPEQLCALGTSFSLIEQRVADLKGLNKNMLDQKGCCDAAFIGDREKQQACNTENAGGRIENCSVTPEIEGDTASLSLDHAHVAEDHVGKASKKHWTDVHLKISDGISHLLPHSISELSLHKLDAFEDLLEELKTARKYASLCSTMRNHDSFSNIYQKRVMYARSLIEMLGLAKQRNKLMCIKLKKLQNEAETFQTKVEECSKLKSMYSRLHIFSKRAIGLHELCGSRQQEEHNKILALKQELQMLEQRSKLLLQQFESSCKLKGKMSCDGIIEVINEHLLRRNFCMEIQQCTQQWKFSDIMAKNDHYEIVLNYCNLLFQRFILSKNQVSSIVTKSICNAENIEKKYPNTNAHIAFEFVFKLDVEHKISASKGIYMETVGTNLRLGTLVDVLQEIFLSRLELMNLLSSTFVMRSSGELELQLHFYGSNYGRKFVCGIDLTCLNHGVYPEDPSEMKLRVDEQQTTLPSPMVDRVISAVRSLQGGHLVILRLCRCVSQLVHNSS</sequence>
<dbReference type="AlphaFoldDB" id="A0A835RTW0"/>